<evidence type="ECO:0008006" key="3">
    <source>
        <dbReference type="Google" id="ProtNLM"/>
    </source>
</evidence>
<dbReference type="EMBL" id="JAVREZ010000019">
    <property type="protein sequence ID" value="MDT0486198.1"/>
    <property type="molecule type" value="Genomic_DNA"/>
</dbReference>
<evidence type="ECO:0000313" key="1">
    <source>
        <dbReference type="EMBL" id="MDT0486198.1"/>
    </source>
</evidence>
<reference evidence="2" key="1">
    <citation type="submission" date="2023-07" db="EMBL/GenBank/DDBJ databases">
        <title>30 novel species of actinomycetes from the DSMZ collection.</title>
        <authorList>
            <person name="Nouioui I."/>
        </authorList>
    </citation>
    <scope>NUCLEOTIDE SEQUENCE [LARGE SCALE GENOMIC DNA]</scope>
    <source>
        <strain evidence="2">DSM 41640</strain>
    </source>
</reference>
<proteinExistence type="predicted"/>
<dbReference type="PROSITE" id="PS51257">
    <property type="entry name" value="PROKAR_LIPOPROTEIN"/>
    <property type="match status" value="1"/>
</dbReference>
<dbReference type="RefSeq" id="WP_311718948.1">
    <property type="nucleotide sequence ID" value="NZ_JAVREZ010000019.1"/>
</dbReference>
<comment type="caution">
    <text evidence="1">The sequence shown here is derived from an EMBL/GenBank/DDBJ whole genome shotgun (WGS) entry which is preliminary data.</text>
</comment>
<keyword evidence="2" id="KW-1185">Reference proteome</keyword>
<protein>
    <recommendedName>
        <fullName evidence="3">Lipoprotein</fullName>
    </recommendedName>
</protein>
<name>A0ABU2VKS1_9ACTN</name>
<evidence type="ECO:0000313" key="2">
    <source>
        <dbReference type="Proteomes" id="UP001183824"/>
    </source>
</evidence>
<gene>
    <name evidence="1" type="ORF">RNB18_39660</name>
</gene>
<accession>A0ABU2VKS1</accession>
<sequence>MADRHSSRRMGCAVLSVTALLLTACSGEEKPEVAYDLPDTLCGAHVGKKAVEPLFPPGSKLTHTGDALGNGKYASGCDYAVDNAKTLLVSSFFHEDRPTARQIAEKRASDYGDGDKKVTVDASGNIALYSRGAVAVAACPGYSPDADDLPRTSFSVEILAFYPKDLSKADKTLTQLVRKLVPVVAKANSC</sequence>
<dbReference type="Proteomes" id="UP001183824">
    <property type="component" value="Unassembled WGS sequence"/>
</dbReference>
<organism evidence="1 2">
    <name type="scientific">Streptomyces doebereineriae</name>
    <dbReference type="NCBI Taxonomy" id="3075528"/>
    <lineage>
        <taxon>Bacteria</taxon>
        <taxon>Bacillati</taxon>
        <taxon>Actinomycetota</taxon>
        <taxon>Actinomycetes</taxon>
        <taxon>Kitasatosporales</taxon>
        <taxon>Streptomycetaceae</taxon>
        <taxon>Streptomyces</taxon>
    </lineage>
</organism>